<evidence type="ECO:0000313" key="2">
    <source>
        <dbReference type="Proteomes" id="UP001156882"/>
    </source>
</evidence>
<organism evidence="1 2">
    <name type="scientific">Labrys miyagiensis</name>
    <dbReference type="NCBI Taxonomy" id="346912"/>
    <lineage>
        <taxon>Bacteria</taxon>
        <taxon>Pseudomonadati</taxon>
        <taxon>Pseudomonadota</taxon>
        <taxon>Alphaproteobacteria</taxon>
        <taxon>Hyphomicrobiales</taxon>
        <taxon>Xanthobacteraceae</taxon>
        <taxon>Labrys</taxon>
    </lineage>
</organism>
<reference evidence="2" key="1">
    <citation type="journal article" date="2019" name="Int. J. Syst. Evol. Microbiol.">
        <title>The Global Catalogue of Microorganisms (GCM) 10K type strain sequencing project: providing services to taxonomists for standard genome sequencing and annotation.</title>
        <authorList>
            <consortium name="The Broad Institute Genomics Platform"/>
            <consortium name="The Broad Institute Genome Sequencing Center for Infectious Disease"/>
            <person name="Wu L."/>
            <person name="Ma J."/>
        </authorList>
    </citation>
    <scope>NUCLEOTIDE SEQUENCE [LARGE SCALE GENOMIC DNA]</scope>
    <source>
        <strain evidence="2">NBRC 101365</strain>
    </source>
</reference>
<proteinExistence type="predicted"/>
<sequence>MPVPRNGSGVYLQPAGTAGVDGQIIFATPYNNLIADIGNEITNSLPTNGSRGMSANLPMNSNKIILLADPTVPTDAATKNYVDANGSNFIGGTTTGTANAQILAAITPSSFTMAAGNRLVFTPGFTPTGATTLTVTAPAIGPVSILKYSPAGPVALSGGEMVTGQPVEVVSNGSNLILITNSERVGKPTSISANTTYTASDIGRFIELTGSTAFTTTLPAPPATGGEWTVYNASTVTQMLSIPSGTFSGPGGSGSTTLTVLPSEFLWMQGDGTNWVVAVRYFNSAGIWAPGTLYGMNLSFASVTTYGVAAGSTVNEDGSAGRNMTLGSAFTKSLSSWAVGTGNGSLDTGSIAASTWYHVHIIRKDADASIDVLLSLSATSPAMPGGYTARRRIGSILTNGSSQITKFFQLGDEFLWDVPPIDVNATNPGTSAITRTLSVPTGVIVQAKVVLAFFYGSTGSTMLIGSLDVTDPTMQAWNGSLTGYADIGVGYASTTAWALGAKFVKTNTSAQVRSKVVASSATTVVGVLTVGWLDTRGK</sequence>
<gene>
    <name evidence="1" type="ORF">GCM10007874_11550</name>
</gene>
<evidence type="ECO:0000313" key="1">
    <source>
        <dbReference type="EMBL" id="GLS18139.1"/>
    </source>
</evidence>
<comment type="caution">
    <text evidence="1">The sequence shown here is derived from an EMBL/GenBank/DDBJ whole genome shotgun (WGS) entry which is preliminary data.</text>
</comment>
<protein>
    <recommendedName>
        <fullName evidence="3">Minor tail protein</fullName>
    </recommendedName>
</protein>
<accession>A0ABQ6CED4</accession>
<dbReference type="EMBL" id="BSPC01000009">
    <property type="protein sequence ID" value="GLS18139.1"/>
    <property type="molecule type" value="Genomic_DNA"/>
</dbReference>
<keyword evidence="2" id="KW-1185">Reference proteome</keyword>
<evidence type="ECO:0008006" key="3">
    <source>
        <dbReference type="Google" id="ProtNLM"/>
    </source>
</evidence>
<dbReference type="Proteomes" id="UP001156882">
    <property type="component" value="Unassembled WGS sequence"/>
</dbReference>
<name>A0ABQ6CED4_9HYPH</name>